<comment type="caution">
    <text evidence="1">The sequence shown here is derived from an EMBL/GenBank/DDBJ whole genome shotgun (WGS) entry which is preliminary data.</text>
</comment>
<evidence type="ECO:0000313" key="1">
    <source>
        <dbReference type="EMBL" id="MBE8718502.1"/>
    </source>
</evidence>
<keyword evidence="2" id="KW-1185">Reference proteome</keyword>
<sequence length="102" mass="11622">MAFKTHAWTSGNFGDNKLLKVRVSIDDEAESIFDPLVEYEVFEMPTSVLLGEGQFPLSAQDPERLLAFVRDCKADSEETRVVLPVHQLAYDMVLDWAQEKFV</sequence>
<dbReference type="AlphaFoldDB" id="A0A928V877"/>
<evidence type="ECO:0000313" key="2">
    <source>
        <dbReference type="Proteomes" id="UP000652567"/>
    </source>
</evidence>
<gene>
    <name evidence="1" type="ORF">C4F51_15055</name>
</gene>
<dbReference type="RefSeq" id="WP_193911123.1">
    <property type="nucleotide sequence ID" value="NZ_PRDL01000001.1"/>
</dbReference>
<protein>
    <submittedName>
        <fullName evidence="1">Uncharacterized protein</fullName>
    </submittedName>
</protein>
<proteinExistence type="predicted"/>
<accession>A0A928V877</accession>
<dbReference type="EMBL" id="PRDL01000001">
    <property type="protein sequence ID" value="MBE8718502.1"/>
    <property type="molecule type" value="Genomic_DNA"/>
</dbReference>
<reference evidence="1" key="1">
    <citation type="submission" date="2018-07" db="EMBL/GenBank/DDBJ databases">
        <title>Genome assembly of strain Ka43.</title>
        <authorList>
            <person name="Kukolya J."/>
            <person name="Nagy I."/>
            <person name="Horvath B."/>
            <person name="Toth A."/>
        </authorList>
    </citation>
    <scope>NUCLEOTIDE SEQUENCE</scope>
    <source>
        <strain evidence="1">KB43</strain>
    </source>
</reference>
<dbReference type="Proteomes" id="UP000652567">
    <property type="component" value="Unassembled WGS sequence"/>
</dbReference>
<name>A0A928V877_9GAMM</name>
<organism evidence="1 2">
    <name type="scientific">Cellvibrio polysaccharolyticus</name>
    <dbReference type="NCBI Taxonomy" id="2082724"/>
    <lineage>
        <taxon>Bacteria</taxon>
        <taxon>Pseudomonadati</taxon>
        <taxon>Pseudomonadota</taxon>
        <taxon>Gammaproteobacteria</taxon>
        <taxon>Cellvibrionales</taxon>
        <taxon>Cellvibrionaceae</taxon>
        <taxon>Cellvibrio</taxon>
    </lineage>
</organism>